<keyword evidence="4" id="KW-0732">Signal</keyword>
<proteinExistence type="inferred from homology"/>
<comment type="similarity">
    <text evidence="1">Belongs to the peptidase C2 family.</text>
</comment>
<protein>
    <submittedName>
        <fullName evidence="6">Calpain-D-like protein</fullName>
    </submittedName>
</protein>
<evidence type="ECO:0000256" key="2">
    <source>
        <dbReference type="PIRSR" id="PIRSR622684-1"/>
    </source>
</evidence>
<feature type="active site" evidence="2">
    <location>
        <position position="5"/>
    </location>
</feature>
<dbReference type="SUPFAM" id="SSF54001">
    <property type="entry name" value="Cysteine proteinases"/>
    <property type="match status" value="1"/>
</dbReference>
<evidence type="ECO:0000256" key="3">
    <source>
        <dbReference type="PROSITE-ProRule" id="PRU00239"/>
    </source>
</evidence>
<comment type="caution">
    <text evidence="6">The sequence shown here is derived from an EMBL/GenBank/DDBJ whole genome shotgun (WGS) entry which is preliminary data.</text>
</comment>
<feature type="domain" description="Calpain catalytic" evidence="5">
    <location>
        <begin position="1"/>
        <end position="165"/>
    </location>
</feature>
<gene>
    <name evidence="6" type="ORF">B4U79_09377</name>
</gene>
<dbReference type="GO" id="GO:0004198">
    <property type="term" value="F:calcium-dependent cysteine-type endopeptidase activity"/>
    <property type="evidence" value="ECO:0007669"/>
    <property type="project" value="InterPro"/>
</dbReference>
<comment type="caution">
    <text evidence="3">Lacks conserved residue(s) required for the propagation of feature annotation.</text>
</comment>
<dbReference type="EMBL" id="NCKU01002000">
    <property type="protein sequence ID" value="RWS10692.1"/>
    <property type="molecule type" value="Genomic_DNA"/>
</dbReference>
<dbReference type="AlphaFoldDB" id="A0A3S3QLN4"/>
<evidence type="ECO:0000259" key="5">
    <source>
        <dbReference type="PROSITE" id="PS50203"/>
    </source>
</evidence>
<dbReference type="Gene3D" id="3.90.70.10">
    <property type="entry name" value="Cysteine proteinases"/>
    <property type="match status" value="1"/>
</dbReference>
<evidence type="ECO:0000313" key="7">
    <source>
        <dbReference type="Proteomes" id="UP000285301"/>
    </source>
</evidence>
<reference evidence="6 7" key="1">
    <citation type="journal article" date="2018" name="Gigascience">
        <title>Genomes of trombidid mites reveal novel predicted allergens and laterally-transferred genes associated with secondary metabolism.</title>
        <authorList>
            <person name="Dong X."/>
            <person name="Chaisiri K."/>
            <person name="Xia D."/>
            <person name="Armstrong S.D."/>
            <person name="Fang Y."/>
            <person name="Donnelly M.J."/>
            <person name="Kadowaki T."/>
            <person name="McGarry J.W."/>
            <person name="Darby A.C."/>
            <person name="Makepeace B.L."/>
        </authorList>
    </citation>
    <scope>NUCLEOTIDE SEQUENCE [LARGE SCALE GENOMIC DNA]</scope>
    <source>
        <strain evidence="6">UoL-WK</strain>
    </source>
</reference>
<feature type="chain" id="PRO_5018555249" evidence="4">
    <location>
        <begin position="16"/>
        <end position="174"/>
    </location>
</feature>
<name>A0A3S3QLN4_9ACAR</name>
<dbReference type="Pfam" id="PF00648">
    <property type="entry name" value="Peptidase_C2"/>
    <property type="match status" value="1"/>
</dbReference>
<dbReference type="InterPro" id="IPR022684">
    <property type="entry name" value="Calpain_cysteine_protease"/>
</dbReference>
<feature type="signal peptide" evidence="4">
    <location>
        <begin position="1"/>
        <end position="15"/>
    </location>
</feature>
<dbReference type="GO" id="GO:0006508">
    <property type="term" value="P:proteolysis"/>
    <property type="evidence" value="ECO:0007669"/>
    <property type="project" value="InterPro"/>
</dbReference>
<dbReference type="OrthoDB" id="424753at2759"/>
<dbReference type="STRING" id="1965070.A0A3S3QLN4"/>
<evidence type="ECO:0000256" key="1">
    <source>
        <dbReference type="ARBA" id="ARBA00007623"/>
    </source>
</evidence>
<dbReference type="PANTHER" id="PTHR10183:SF382">
    <property type="entry name" value="CALPAIN-15"/>
    <property type="match status" value="1"/>
</dbReference>
<evidence type="ECO:0000256" key="4">
    <source>
        <dbReference type="SAM" id="SignalP"/>
    </source>
</evidence>
<dbReference type="SMART" id="SM00230">
    <property type="entry name" value="CysPc"/>
    <property type="match status" value="1"/>
</dbReference>
<dbReference type="InterPro" id="IPR038765">
    <property type="entry name" value="Papain-like_cys_pep_sf"/>
</dbReference>
<accession>A0A3S3QLN4</accession>
<dbReference type="GO" id="GO:0005737">
    <property type="term" value="C:cytoplasm"/>
    <property type="evidence" value="ECO:0007669"/>
    <property type="project" value="TreeGrafter"/>
</dbReference>
<dbReference type="InterPro" id="IPR001300">
    <property type="entry name" value="Peptidase_C2_calpain_cat"/>
</dbReference>
<dbReference type="Proteomes" id="UP000285301">
    <property type="component" value="Unassembled WGS sequence"/>
</dbReference>
<evidence type="ECO:0000313" key="6">
    <source>
        <dbReference type="EMBL" id="RWS10692.1"/>
    </source>
</evidence>
<keyword evidence="7" id="KW-1185">Reference proteome</keyword>
<dbReference type="PANTHER" id="PTHR10183">
    <property type="entry name" value="CALPAIN"/>
    <property type="match status" value="1"/>
</dbReference>
<dbReference type="PROSITE" id="PS50203">
    <property type="entry name" value="CALPAIN_CAT"/>
    <property type="match status" value="1"/>
</dbReference>
<organism evidence="6 7">
    <name type="scientific">Dinothrombium tinctorium</name>
    <dbReference type="NCBI Taxonomy" id="1965070"/>
    <lineage>
        <taxon>Eukaryota</taxon>
        <taxon>Metazoa</taxon>
        <taxon>Ecdysozoa</taxon>
        <taxon>Arthropoda</taxon>
        <taxon>Chelicerata</taxon>
        <taxon>Arachnida</taxon>
        <taxon>Acari</taxon>
        <taxon>Acariformes</taxon>
        <taxon>Trombidiformes</taxon>
        <taxon>Prostigmata</taxon>
        <taxon>Anystina</taxon>
        <taxon>Parasitengona</taxon>
        <taxon>Trombidioidea</taxon>
        <taxon>Trombidiidae</taxon>
        <taxon>Dinothrombium</taxon>
    </lineage>
</organism>
<sequence>MLGNCWLLSALAVLAERPDLVKKVTRKLCPEGAYQIRLCKDGKWTTVLADNLLPCNSRGHLVYSQAKRKQLWIPLIKKAVTKPYSWDPCESIPLQPSSFTPQGEGIIDEDLIWAKLLSSRAAGFLMGASCGGGNMQVNESEYHSMGLRPRLAYSVLDLQDYKRKGIVNCLWSYD</sequence>